<proteinExistence type="predicted"/>
<organism evidence="1 2">
    <name type="scientific">Flavobacterium azizsancarii</name>
    <dbReference type="NCBI Taxonomy" id="2961580"/>
    <lineage>
        <taxon>Bacteria</taxon>
        <taxon>Pseudomonadati</taxon>
        <taxon>Bacteroidota</taxon>
        <taxon>Flavobacteriia</taxon>
        <taxon>Flavobacteriales</taxon>
        <taxon>Flavobacteriaceae</taxon>
        <taxon>Flavobacterium</taxon>
    </lineage>
</organism>
<protein>
    <submittedName>
        <fullName evidence="1">Uncharacterized protein</fullName>
    </submittedName>
</protein>
<gene>
    <name evidence="1" type="ORF">NJT12_18130</name>
</gene>
<comment type="caution">
    <text evidence="1">The sequence shown here is derived from an EMBL/GenBank/DDBJ whole genome shotgun (WGS) entry which is preliminary data.</text>
</comment>
<evidence type="ECO:0000313" key="1">
    <source>
        <dbReference type="EMBL" id="MDA6071543.1"/>
    </source>
</evidence>
<name>A0ABT4WG52_9FLAO</name>
<reference evidence="1 2" key="1">
    <citation type="journal article" date="2023" name="Chemosphere">
        <title>Whole genome analysis of Flavobacterium aziz-sancarii sp. nov., isolated from Ardley Island (Antarctica), revealed a rich resistome and bioremediation potential.</title>
        <authorList>
            <person name="Otur C."/>
            <person name="Okay S."/>
            <person name="Kurt-Kizildogan A."/>
        </authorList>
    </citation>
    <scope>NUCLEOTIDE SEQUENCE [LARGE SCALE GENOMIC DNA]</scope>
    <source>
        <strain evidence="1 2">AC</strain>
    </source>
</reference>
<dbReference type="Proteomes" id="UP001212170">
    <property type="component" value="Unassembled WGS sequence"/>
</dbReference>
<accession>A0ABT4WG52</accession>
<evidence type="ECO:0000313" key="2">
    <source>
        <dbReference type="Proteomes" id="UP001212170"/>
    </source>
</evidence>
<keyword evidence="2" id="KW-1185">Reference proteome</keyword>
<dbReference type="RefSeq" id="WP_271337341.1">
    <property type="nucleotide sequence ID" value="NZ_JAMZNK010000036.1"/>
</dbReference>
<dbReference type="EMBL" id="JAMZNK010000036">
    <property type="protein sequence ID" value="MDA6071543.1"/>
    <property type="molecule type" value="Genomic_DNA"/>
</dbReference>
<sequence>MVSSLILDSYGKDKLIKLLSLWLRLCSFNCVNAQDYVHMGISSGFNAAFIWCWITSE</sequence>